<feature type="transmembrane region" description="Helical" evidence="2">
    <location>
        <begin position="7"/>
        <end position="27"/>
    </location>
</feature>
<gene>
    <name evidence="3" type="ORF">HYQ42_06700</name>
</gene>
<evidence type="ECO:0000313" key="3">
    <source>
        <dbReference type="EMBL" id="MBG9978473.1"/>
    </source>
</evidence>
<feature type="transmembrane region" description="Helical" evidence="2">
    <location>
        <begin position="53"/>
        <end position="74"/>
    </location>
</feature>
<dbReference type="PANTHER" id="PTHR33219">
    <property type="entry name" value="YLMG HOMOLOG PROTEIN 2, CHLOROPLASTIC"/>
    <property type="match status" value="1"/>
</dbReference>
<dbReference type="PANTHER" id="PTHR33219:SF14">
    <property type="entry name" value="PROTEIN COFACTOR ASSEMBLY OF COMPLEX C SUBUNIT B CCB3, CHLOROPLASTIC-RELATED"/>
    <property type="match status" value="1"/>
</dbReference>
<keyword evidence="2" id="KW-1133">Transmembrane helix</keyword>
<keyword evidence="4" id="KW-1185">Reference proteome</keyword>
<name>A0ABS0LJP2_9LACT</name>
<comment type="similarity">
    <text evidence="1">Belongs to the YggT family.</text>
</comment>
<protein>
    <submittedName>
        <fullName evidence="3">YggT family protein</fullName>
    </submittedName>
</protein>
<comment type="caution">
    <text evidence="3">The sequence shown here is derived from an EMBL/GenBank/DDBJ whole genome shotgun (WGS) entry which is preliminary data.</text>
</comment>
<keyword evidence="2" id="KW-0812">Transmembrane</keyword>
<accession>A0ABS0LJP2</accession>
<evidence type="ECO:0000256" key="2">
    <source>
        <dbReference type="SAM" id="Phobius"/>
    </source>
</evidence>
<dbReference type="Proteomes" id="UP000823401">
    <property type="component" value="Unassembled WGS sequence"/>
</dbReference>
<proteinExistence type="inferred from homology"/>
<dbReference type="Pfam" id="PF02325">
    <property type="entry name" value="CCB3_YggT"/>
    <property type="match status" value="1"/>
</dbReference>
<reference evidence="3 4" key="1">
    <citation type="submission" date="2020-07" db="EMBL/GenBank/DDBJ databases">
        <title>Facklamia lactis sp. nov., isolated from raw milk.</title>
        <authorList>
            <person name="Doll E.V."/>
            <person name="Huptas C."/>
            <person name="Staib L."/>
            <person name="Wenning M."/>
            <person name="Scherer S."/>
        </authorList>
    </citation>
    <scope>NUCLEOTIDE SEQUENCE [LARGE SCALE GENOMIC DNA]</scope>
    <source>
        <strain evidence="3 4">DSM 104272</strain>
    </source>
</reference>
<evidence type="ECO:0000313" key="4">
    <source>
        <dbReference type="Proteomes" id="UP000823401"/>
    </source>
</evidence>
<evidence type="ECO:0000256" key="1">
    <source>
        <dbReference type="ARBA" id="ARBA00010894"/>
    </source>
</evidence>
<dbReference type="InterPro" id="IPR003425">
    <property type="entry name" value="CCB3/YggT"/>
</dbReference>
<organism evidence="3 4">
    <name type="scientific">Ruoffia tabacinasalis</name>
    <dbReference type="NCBI Taxonomy" id="87458"/>
    <lineage>
        <taxon>Bacteria</taxon>
        <taxon>Bacillati</taxon>
        <taxon>Bacillota</taxon>
        <taxon>Bacilli</taxon>
        <taxon>Lactobacillales</taxon>
        <taxon>Aerococcaceae</taxon>
        <taxon>Ruoffia</taxon>
    </lineage>
</organism>
<keyword evidence="2" id="KW-0472">Membrane</keyword>
<dbReference type="EMBL" id="JACCEL010000014">
    <property type="protein sequence ID" value="MBG9978473.1"/>
    <property type="molecule type" value="Genomic_DNA"/>
</dbReference>
<sequence length="87" mass="9755">MGLLSLVSNLFQAYTLVLVVYALLSWLPGARESALGQFIVKLARPYLDIFDRFIPPLGGISFNVIIAIFVLRFIRDGLIWILAAILF</sequence>
<dbReference type="RefSeq" id="WP_197104550.1">
    <property type="nucleotide sequence ID" value="NZ_JACCEL010000014.1"/>
</dbReference>